<proteinExistence type="predicted"/>
<dbReference type="EMBL" id="KY398841">
    <property type="protein sequence ID" value="AQN32374.1"/>
    <property type="molecule type" value="Genomic_DNA"/>
</dbReference>
<reference evidence="1 2" key="1">
    <citation type="submission" date="2016-12" db="EMBL/GenBank/DDBJ databases">
        <title>Clearing Escherichia coli biofilms with honey-phage combinations.</title>
        <authorList>
            <person name="Oliveira A."/>
            <person name="Ribeiro H."/>
            <person name="Melo L.D.R."/>
            <person name="Henriques A."/>
            <person name="Sillankorva S."/>
        </authorList>
    </citation>
    <scope>NUCLEOTIDE SEQUENCE [LARGE SCALE GENOMIC DNA]</scope>
</reference>
<sequence>MSEKVTLGQVIREMVKAALKSEDKQISVTLNKIESLIGAEDGGLHKLKSSYIYNTTARMPELRDAGLKATHHYDEERGINEFTGSEILGDKKLVIKLIPGSANIGIRKKTNDAIKNEAITEFKAKISKVMPDLSEYEGEALAAAMKAIKDYRLIIEEIK</sequence>
<dbReference type="Proteomes" id="UP000224800">
    <property type="component" value="Segment"/>
</dbReference>
<gene>
    <name evidence="1" type="ORF">Ec3a_01</name>
</gene>
<name>A0A1Q1PWA3_9CAUD</name>
<evidence type="ECO:0000313" key="1">
    <source>
        <dbReference type="EMBL" id="AQN32374.1"/>
    </source>
</evidence>
<evidence type="ECO:0000313" key="2">
    <source>
        <dbReference type="Proteomes" id="UP000224800"/>
    </source>
</evidence>
<protein>
    <submittedName>
        <fullName evidence="1">Uncharacterized protein</fullName>
    </submittedName>
</protein>
<keyword evidence="2" id="KW-1185">Reference proteome</keyword>
<dbReference type="Pfam" id="PF23796">
    <property type="entry name" value="DUF7174"/>
    <property type="match status" value="1"/>
</dbReference>
<dbReference type="InterPro" id="IPR055598">
    <property type="entry name" value="DUF7174"/>
</dbReference>
<accession>A0A1Q1PWA3</accession>
<organism evidence="1 2">
    <name type="scientific">Escherichia phage vB_EcoS_CEB_EC3a</name>
    <dbReference type="NCBI Taxonomy" id="1933774"/>
    <lineage>
        <taxon>Viruses</taxon>
        <taxon>Duplodnaviria</taxon>
        <taxon>Heunggongvirae</taxon>
        <taxon>Uroviricota</taxon>
        <taxon>Caudoviricetes</taxon>
        <taxon>Drexlerviridae</taxon>
        <taxon>Braunvirinae</taxon>
        <taxon>Loudonvirus</taxon>
        <taxon>Loudonvirus EC3a</taxon>
        <taxon>Guelphvirus EC3a</taxon>
    </lineage>
</organism>